<dbReference type="InterPro" id="IPR050833">
    <property type="entry name" value="Poly_Biosynth_Transport"/>
</dbReference>
<evidence type="ECO:0000256" key="3">
    <source>
        <dbReference type="ARBA" id="ARBA00022692"/>
    </source>
</evidence>
<dbReference type="RefSeq" id="WP_224040556.1">
    <property type="nucleotide sequence ID" value="NZ_CAJZAH010000001.1"/>
</dbReference>
<feature type="transmembrane region" description="Helical" evidence="6">
    <location>
        <begin position="40"/>
        <end position="64"/>
    </location>
</feature>
<evidence type="ECO:0000256" key="1">
    <source>
        <dbReference type="ARBA" id="ARBA00004651"/>
    </source>
</evidence>
<evidence type="ECO:0000256" key="4">
    <source>
        <dbReference type="ARBA" id="ARBA00022989"/>
    </source>
</evidence>
<organism evidence="7 8">
    <name type="scientific">Cupriavidus respiraculi</name>
    <dbReference type="NCBI Taxonomy" id="195930"/>
    <lineage>
        <taxon>Bacteria</taxon>
        <taxon>Pseudomonadati</taxon>
        <taxon>Pseudomonadota</taxon>
        <taxon>Betaproteobacteria</taxon>
        <taxon>Burkholderiales</taxon>
        <taxon>Burkholderiaceae</taxon>
        <taxon>Cupriavidus</taxon>
    </lineage>
</organism>
<evidence type="ECO:0000256" key="5">
    <source>
        <dbReference type="ARBA" id="ARBA00023136"/>
    </source>
</evidence>
<feature type="transmembrane region" description="Helical" evidence="6">
    <location>
        <begin position="245"/>
        <end position="264"/>
    </location>
</feature>
<proteinExistence type="predicted"/>
<dbReference type="PANTHER" id="PTHR30250">
    <property type="entry name" value="PST FAMILY PREDICTED COLANIC ACID TRANSPORTER"/>
    <property type="match status" value="1"/>
</dbReference>
<comment type="subcellular location">
    <subcellularLocation>
        <location evidence="1">Cell membrane</location>
        <topology evidence="1">Multi-pass membrane protein</topology>
    </subcellularLocation>
</comment>
<keyword evidence="5 6" id="KW-0472">Membrane</keyword>
<sequence>MNRILRGIGANAFGQAVTVVTQLLNVPLFLATWGADRYGIWLMLIAVPVYLGLADFGFTGVAVNRVVMNVAAGKQRAALTAYQSALGLLLAIGVALLCLSGGVGAALGAQIQQWTGLGRMEAVLAMLMIAVQVFGYMLVLLVHGVFYSSGRYAEAMLWLNVFRLLEFGALAAAVLVFKGGFLMLLALQAAGRVILLAVLYARMLRFAPWGRFGLSHFSRDEIKDMFLPALAFNAFPIGNALNMQGLVLCAGFLFGPAVVAYFSAIRTLSRIPYQLGQLISQALSPEIGRLYGQRNATALRALYRHALAASVGLATACAIVLYVAGDWICNYWTHGKLVPQHPDYSWLLLAAVVNSLWTTASVMVTSTNNHARLSLVFLGANGGGLLVALAAGPWLGPSAVSLGVLVTEAIVLMVLLPQIQAFAKHGISGALARP</sequence>
<feature type="transmembrane region" description="Helical" evidence="6">
    <location>
        <begin position="344"/>
        <end position="366"/>
    </location>
</feature>
<feature type="transmembrane region" description="Helical" evidence="6">
    <location>
        <begin position="302"/>
        <end position="324"/>
    </location>
</feature>
<evidence type="ECO:0000313" key="8">
    <source>
        <dbReference type="Proteomes" id="UP000721236"/>
    </source>
</evidence>
<feature type="transmembrane region" description="Helical" evidence="6">
    <location>
        <begin position="398"/>
        <end position="416"/>
    </location>
</feature>
<keyword evidence="3 6" id="KW-0812">Transmembrane</keyword>
<evidence type="ECO:0000256" key="2">
    <source>
        <dbReference type="ARBA" id="ARBA00022475"/>
    </source>
</evidence>
<feature type="transmembrane region" description="Helical" evidence="6">
    <location>
        <begin position="123"/>
        <end position="145"/>
    </location>
</feature>
<dbReference type="Proteomes" id="UP000721236">
    <property type="component" value="Unassembled WGS sequence"/>
</dbReference>
<protein>
    <recommendedName>
        <fullName evidence="9">Polysaccharide biosynthesis protein</fullName>
    </recommendedName>
</protein>
<keyword evidence="8" id="KW-1185">Reference proteome</keyword>
<reference evidence="7 8" key="1">
    <citation type="submission" date="2021-08" db="EMBL/GenBank/DDBJ databases">
        <authorList>
            <person name="Peeters C."/>
        </authorList>
    </citation>
    <scope>NUCLEOTIDE SEQUENCE [LARGE SCALE GENOMIC DNA]</scope>
    <source>
        <strain evidence="7 8">LMG 21510</strain>
    </source>
</reference>
<dbReference type="EMBL" id="CAJZAH010000001">
    <property type="protein sequence ID" value="CAG9169308.1"/>
    <property type="molecule type" value="Genomic_DNA"/>
</dbReference>
<comment type="caution">
    <text evidence="7">The sequence shown here is derived from an EMBL/GenBank/DDBJ whole genome shotgun (WGS) entry which is preliminary data.</text>
</comment>
<keyword evidence="4 6" id="KW-1133">Transmembrane helix</keyword>
<name>A0ABN7Y7J1_9BURK</name>
<dbReference type="PANTHER" id="PTHR30250:SF26">
    <property type="entry name" value="PSMA PROTEIN"/>
    <property type="match status" value="1"/>
</dbReference>
<accession>A0ABN7Y7J1</accession>
<evidence type="ECO:0008006" key="9">
    <source>
        <dbReference type="Google" id="ProtNLM"/>
    </source>
</evidence>
<keyword evidence="2" id="KW-1003">Cell membrane</keyword>
<evidence type="ECO:0000256" key="6">
    <source>
        <dbReference type="SAM" id="Phobius"/>
    </source>
</evidence>
<feature type="transmembrane region" description="Helical" evidence="6">
    <location>
        <begin position="373"/>
        <end position="392"/>
    </location>
</feature>
<gene>
    <name evidence="7" type="ORF">LMG21510_01388</name>
</gene>
<feature type="transmembrane region" description="Helical" evidence="6">
    <location>
        <begin position="85"/>
        <end position="111"/>
    </location>
</feature>
<evidence type="ECO:0000313" key="7">
    <source>
        <dbReference type="EMBL" id="CAG9169308.1"/>
    </source>
</evidence>
<feature type="transmembrane region" description="Helical" evidence="6">
    <location>
        <begin position="12"/>
        <end position="34"/>
    </location>
</feature>